<proteinExistence type="predicted"/>
<dbReference type="Pfam" id="PF13843">
    <property type="entry name" value="DDE_Tnp_1_7"/>
    <property type="match status" value="1"/>
</dbReference>
<sequence>MTYTPLELFKLFFSDDVLQTLRHHTNKNARKKLHREKKYPWQDLSPQELQKFLGLNFYCALLKLSAVQDYQEKNKNKIKLASLFLQVSYQGIIFLVISWNIHVSDPDKHDCLFHLKPILVSIQDACKAFYQPRQNIAMDERILATKAHTGMTQYMKAKPTKWGFKLFVLADSSNSYTVDFAVYTGKWASI</sequence>
<accession>A0AAV1FT22</accession>
<dbReference type="EMBL" id="OY660872">
    <property type="protein sequence ID" value="CAJ1064701.1"/>
    <property type="molecule type" value="Genomic_DNA"/>
</dbReference>
<dbReference type="InterPro" id="IPR029526">
    <property type="entry name" value="PGBD"/>
</dbReference>
<dbReference type="Proteomes" id="UP001178508">
    <property type="component" value="Chromosome 9"/>
</dbReference>
<protein>
    <submittedName>
        <fullName evidence="2">PiggyBac transposable element-derived protein 4-like</fullName>
    </submittedName>
</protein>
<gene>
    <name evidence="2" type="ORF">XNOV1_A017588</name>
</gene>
<reference evidence="2" key="1">
    <citation type="submission" date="2023-08" db="EMBL/GenBank/DDBJ databases">
        <authorList>
            <person name="Alioto T."/>
            <person name="Alioto T."/>
            <person name="Gomez Garrido J."/>
        </authorList>
    </citation>
    <scope>NUCLEOTIDE SEQUENCE</scope>
</reference>
<feature type="domain" description="PiggyBac transposable element-derived protein" evidence="1">
    <location>
        <begin position="4"/>
        <end position="186"/>
    </location>
</feature>
<name>A0AAV1FT22_XYRNO</name>
<evidence type="ECO:0000313" key="3">
    <source>
        <dbReference type="Proteomes" id="UP001178508"/>
    </source>
</evidence>
<dbReference type="PANTHER" id="PTHR46599">
    <property type="entry name" value="PIGGYBAC TRANSPOSABLE ELEMENT-DERIVED PROTEIN 4"/>
    <property type="match status" value="1"/>
</dbReference>
<dbReference type="PANTHER" id="PTHR46599:SF3">
    <property type="entry name" value="PIGGYBAC TRANSPOSABLE ELEMENT-DERIVED PROTEIN 4"/>
    <property type="match status" value="1"/>
</dbReference>
<evidence type="ECO:0000313" key="2">
    <source>
        <dbReference type="EMBL" id="CAJ1064701.1"/>
    </source>
</evidence>
<organism evidence="2 3">
    <name type="scientific">Xyrichtys novacula</name>
    <name type="common">Pearly razorfish</name>
    <name type="synonym">Hemipteronotus novacula</name>
    <dbReference type="NCBI Taxonomy" id="13765"/>
    <lineage>
        <taxon>Eukaryota</taxon>
        <taxon>Metazoa</taxon>
        <taxon>Chordata</taxon>
        <taxon>Craniata</taxon>
        <taxon>Vertebrata</taxon>
        <taxon>Euteleostomi</taxon>
        <taxon>Actinopterygii</taxon>
        <taxon>Neopterygii</taxon>
        <taxon>Teleostei</taxon>
        <taxon>Neoteleostei</taxon>
        <taxon>Acanthomorphata</taxon>
        <taxon>Eupercaria</taxon>
        <taxon>Labriformes</taxon>
        <taxon>Labridae</taxon>
        <taxon>Xyrichtys</taxon>
    </lineage>
</organism>
<evidence type="ECO:0000259" key="1">
    <source>
        <dbReference type="Pfam" id="PF13843"/>
    </source>
</evidence>
<dbReference type="AlphaFoldDB" id="A0AAV1FT22"/>
<keyword evidence="3" id="KW-1185">Reference proteome</keyword>